<dbReference type="GO" id="GO:0000272">
    <property type="term" value="P:polysaccharide catabolic process"/>
    <property type="evidence" value="ECO:0007669"/>
    <property type="project" value="InterPro"/>
</dbReference>
<dbReference type="Pfam" id="PF00404">
    <property type="entry name" value="Dockerin_1"/>
    <property type="match status" value="1"/>
</dbReference>
<proteinExistence type="predicted"/>
<dbReference type="CDD" id="cd14256">
    <property type="entry name" value="Dockerin_I"/>
    <property type="match status" value="1"/>
</dbReference>
<dbReference type="Proteomes" id="UP000483362">
    <property type="component" value="Unassembled WGS sequence"/>
</dbReference>
<dbReference type="GO" id="GO:0004553">
    <property type="term" value="F:hydrolase activity, hydrolyzing O-glycosyl compounds"/>
    <property type="evidence" value="ECO:0007669"/>
    <property type="project" value="InterPro"/>
</dbReference>
<feature type="chain" id="PRO_5026876744" description="Dockerin domain-containing protein" evidence="1">
    <location>
        <begin position="21"/>
        <end position="393"/>
    </location>
</feature>
<keyword evidence="4" id="KW-1185">Reference proteome</keyword>
<evidence type="ECO:0000256" key="1">
    <source>
        <dbReference type="SAM" id="SignalP"/>
    </source>
</evidence>
<dbReference type="RefSeq" id="WP_154327228.1">
    <property type="nucleotide sequence ID" value="NZ_CP045696.1"/>
</dbReference>
<keyword evidence="1" id="KW-0732">Signal</keyword>
<dbReference type="EMBL" id="VULT01000021">
    <property type="protein sequence ID" value="MSS18437.1"/>
    <property type="molecule type" value="Genomic_DNA"/>
</dbReference>
<gene>
    <name evidence="3" type="ORF">FYJ29_11825</name>
</gene>
<evidence type="ECO:0000313" key="4">
    <source>
        <dbReference type="Proteomes" id="UP000483362"/>
    </source>
</evidence>
<protein>
    <recommendedName>
        <fullName evidence="2">Dockerin domain-containing protein</fullName>
    </recommendedName>
</protein>
<dbReference type="PROSITE" id="PS51766">
    <property type="entry name" value="DOCKERIN"/>
    <property type="match status" value="1"/>
</dbReference>
<evidence type="ECO:0000259" key="2">
    <source>
        <dbReference type="PROSITE" id="PS51766"/>
    </source>
</evidence>
<dbReference type="PROSITE" id="PS00018">
    <property type="entry name" value="EF_HAND_1"/>
    <property type="match status" value="1"/>
</dbReference>
<dbReference type="SUPFAM" id="SSF63446">
    <property type="entry name" value="Type I dockerin domain"/>
    <property type="match status" value="1"/>
</dbReference>
<dbReference type="InterPro" id="IPR002105">
    <property type="entry name" value="Dockerin_1_rpt"/>
</dbReference>
<evidence type="ECO:0000313" key="3">
    <source>
        <dbReference type="EMBL" id="MSS18437.1"/>
    </source>
</evidence>
<organism evidence="3 4">
    <name type="scientific">Sodaliphilus pleomorphus</name>
    <dbReference type="NCBI Taxonomy" id="2606626"/>
    <lineage>
        <taxon>Bacteria</taxon>
        <taxon>Pseudomonadati</taxon>
        <taxon>Bacteroidota</taxon>
        <taxon>Bacteroidia</taxon>
        <taxon>Bacteroidales</taxon>
        <taxon>Muribaculaceae</taxon>
        <taxon>Sodaliphilus</taxon>
    </lineage>
</organism>
<accession>A0A6L5XG09</accession>
<dbReference type="InterPro" id="IPR018247">
    <property type="entry name" value="EF_Hand_1_Ca_BS"/>
</dbReference>
<reference evidence="3 4" key="1">
    <citation type="submission" date="2019-08" db="EMBL/GenBank/DDBJ databases">
        <title>In-depth cultivation of the pig gut microbiome towards novel bacterial diversity and tailored functional studies.</title>
        <authorList>
            <person name="Wylensek D."/>
            <person name="Hitch T.C.A."/>
            <person name="Clavel T."/>
        </authorList>
    </citation>
    <scope>NUCLEOTIDE SEQUENCE [LARGE SCALE GENOMIC DNA]</scope>
    <source>
        <strain evidence="3 4">Oil-RF-744-WCA-WT-10</strain>
    </source>
</reference>
<feature type="domain" description="Dockerin" evidence="2">
    <location>
        <begin position="332"/>
        <end position="393"/>
    </location>
</feature>
<dbReference type="AlphaFoldDB" id="A0A6L5XG09"/>
<sequence>MKKAIFTIAVSSMLAIAAWAQNQPYITRVYDFQPAPGQFVNTMPQYKAGEPRDSVVARASKALCGYWDIDDGDTLGMVYKPGMVSLGSYGGYVVFGFDHPVVNVAGDYDFQVFGNAFQGSSTALQGGSSEPGIVMVSCDVNHNGVPDDPWYELAGSDYYNAKTQHGYSITYYRPASEQGTYDGSVWHSYIKWTSNDVNPDSTSGYVEKNTFHAQSYWPMWVAGDTLSFSGTKLAGNAIDQSGQGSMWVQLFMDWGYVDNRPDYDPYSGNAYAEGQNRGFKIDWAVDAGGHPVVLDYIDYVKVYCGTLQSCGWIGETSTEVAGAVDFHPQAVAHPLEGDANADGRVDVSDVTTVINLILGQAVDGYNPVQADVNGDAKLDVSDITSVNNIILLH</sequence>
<dbReference type="InterPro" id="IPR016134">
    <property type="entry name" value="Dockerin_dom"/>
</dbReference>
<feature type="signal peptide" evidence="1">
    <location>
        <begin position="1"/>
        <end position="20"/>
    </location>
</feature>
<name>A0A6L5XG09_9BACT</name>
<dbReference type="Gene3D" id="1.10.1330.10">
    <property type="entry name" value="Dockerin domain"/>
    <property type="match status" value="1"/>
</dbReference>
<dbReference type="InterPro" id="IPR036439">
    <property type="entry name" value="Dockerin_dom_sf"/>
</dbReference>
<comment type="caution">
    <text evidence="3">The sequence shown here is derived from an EMBL/GenBank/DDBJ whole genome shotgun (WGS) entry which is preliminary data.</text>
</comment>